<organism evidence="2 3">
    <name type="scientific">Natranaerovirga pectinivora</name>
    <dbReference type="NCBI Taxonomy" id="682400"/>
    <lineage>
        <taxon>Bacteria</taxon>
        <taxon>Bacillati</taxon>
        <taxon>Bacillota</taxon>
        <taxon>Clostridia</taxon>
        <taxon>Lachnospirales</taxon>
        <taxon>Natranaerovirgaceae</taxon>
        <taxon>Natranaerovirga</taxon>
    </lineage>
</organism>
<accession>A0A4V2V059</accession>
<dbReference type="RefSeq" id="WP_132253100.1">
    <property type="nucleotide sequence ID" value="NZ_SMAL01000007.1"/>
</dbReference>
<reference evidence="2 3" key="1">
    <citation type="submission" date="2019-03" db="EMBL/GenBank/DDBJ databases">
        <title>Genomic Encyclopedia of Type Strains, Phase IV (KMG-IV): sequencing the most valuable type-strain genomes for metagenomic binning, comparative biology and taxonomic classification.</title>
        <authorList>
            <person name="Goeker M."/>
        </authorList>
    </citation>
    <scope>NUCLEOTIDE SEQUENCE [LARGE SCALE GENOMIC DNA]</scope>
    <source>
        <strain evidence="2 3">DSM 24629</strain>
    </source>
</reference>
<protein>
    <submittedName>
        <fullName evidence="2">Polysaccharide pyruvyl transferase CsaB</fullName>
    </submittedName>
</protein>
<evidence type="ECO:0000313" key="3">
    <source>
        <dbReference type="Proteomes" id="UP000294902"/>
    </source>
</evidence>
<feature type="domain" description="Polysaccharide pyruvyl transferase" evidence="1">
    <location>
        <begin position="14"/>
        <end position="295"/>
    </location>
</feature>
<gene>
    <name evidence="2" type="ORF">EDC18_107180</name>
</gene>
<dbReference type="InterPro" id="IPR019896">
    <property type="entry name" value="Polysacch_pyruvyl_Trfase_CsaB"/>
</dbReference>
<dbReference type="Proteomes" id="UP000294902">
    <property type="component" value="Unassembled WGS sequence"/>
</dbReference>
<comment type="caution">
    <text evidence="2">The sequence shown here is derived from an EMBL/GenBank/DDBJ whole genome shotgun (WGS) entry which is preliminary data.</text>
</comment>
<evidence type="ECO:0000313" key="2">
    <source>
        <dbReference type="EMBL" id="TCT14111.1"/>
    </source>
</evidence>
<evidence type="ECO:0000259" key="1">
    <source>
        <dbReference type="Pfam" id="PF04230"/>
    </source>
</evidence>
<keyword evidence="2" id="KW-0808">Transferase</keyword>
<dbReference type="AlphaFoldDB" id="A0A4V2V059"/>
<dbReference type="EMBL" id="SMAL01000007">
    <property type="protein sequence ID" value="TCT14111.1"/>
    <property type="molecule type" value="Genomic_DNA"/>
</dbReference>
<dbReference type="OrthoDB" id="3199616at2"/>
<dbReference type="NCBIfam" id="TIGR03609">
    <property type="entry name" value="S_layer_CsaB"/>
    <property type="match status" value="1"/>
</dbReference>
<keyword evidence="3" id="KW-1185">Reference proteome</keyword>
<dbReference type="PANTHER" id="PTHR36836:SF1">
    <property type="entry name" value="COLANIC ACID BIOSYNTHESIS PROTEIN WCAK"/>
    <property type="match status" value="1"/>
</dbReference>
<dbReference type="Pfam" id="PF04230">
    <property type="entry name" value="PS_pyruv_trans"/>
    <property type="match status" value="1"/>
</dbReference>
<proteinExistence type="predicted"/>
<dbReference type="GO" id="GO:0016740">
    <property type="term" value="F:transferase activity"/>
    <property type="evidence" value="ECO:0007669"/>
    <property type="project" value="UniProtKB-KW"/>
</dbReference>
<dbReference type="InterPro" id="IPR007345">
    <property type="entry name" value="Polysacch_pyruvyl_Trfase"/>
</dbReference>
<sequence length="363" mass="41270">MTKILISGYLGFDNSGDESILQAISTSIKESELPIEITALSSNPRKTAKNHQINSLHSFNPFSVLKGILRSDIIISGGGNLLQDKTSSKSLWYYIFIIFLGKVFRKKVMLYSNGVGPLDKKINKKIVKKVINKVDVITLREKLSKEMLIDIGVTNPPIHITADPVFLLKPSEEARIKKILEQEGIQNNKKNIGISVRKWGNENQVKEFAGFCDDIVKNNNMNIVFIPMQYPQDLIVSEQILENMKEKAKIISKHYSSNDQIGIIKEMDIILSMRLHTLIYAGIVSVPMVGIVYDPKIEYYLNQVGMPSIKHIENLSYEEIKSHIINIYNDYEINKKQLGINSKVLKRKAKTNNDYLFNLIKSN</sequence>
<dbReference type="PANTHER" id="PTHR36836">
    <property type="entry name" value="COLANIC ACID BIOSYNTHESIS PROTEIN WCAK"/>
    <property type="match status" value="1"/>
</dbReference>
<name>A0A4V2V059_9FIRM</name>